<evidence type="ECO:0000313" key="2">
    <source>
        <dbReference type="Proteomes" id="UP000279259"/>
    </source>
</evidence>
<reference evidence="1 2" key="1">
    <citation type="submission" date="2018-11" db="EMBL/GenBank/DDBJ databases">
        <title>Genome sequence of Saitozyma podzolica DSM 27192.</title>
        <authorList>
            <person name="Aliyu H."/>
            <person name="Gorte O."/>
            <person name="Ochsenreither K."/>
        </authorList>
    </citation>
    <scope>NUCLEOTIDE SEQUENCE [LARGE SCALE GENOMIC DNA]</scope>
    <source>
        <strain evidence="1 2">DSM 27192</strain>
    </source>
</reference>
<dbReference type="OrthoDB" id="4584900at2759"/>
<dbReference type="AlphaFoldDB" id="A0A427XYH9"/>
<organism evidence="1 2">
    <name type="scientific">Saitozyma podzolica</name>
    <dbReference type="NCBI Taxonomy" id="1890683"/>
    <lineage>
        <taxon>Eukaryota</taxon>
        <taxon>Fungi</taxon>
        <taxon>Dikarya</taxon>
        <taxon>Basidiomycota</taxon>
        <taxon>Agaricomycotina</taxon>
        <taxon>Tremellomycetes</taxon>
        <taxon>Tremellales</taxon>
        <taxon>Trimorphomycetaceae</taxon>
        <taxon>Saitozyma</taxon>
    </lineage>
</organism>
<protein>
    <submittedName>
        <fullName evidence="1">Uncharacterized protein</fullName>
    </submittedName>
</protein>
<sequence length="111" mass="11532">MYPTSTNGSDISSTSGSYLYLIGANSTTAPGSAPVNNIPNTGGDQFYLETDVWSYNPVTAELTAVWSNGQDSVPLTFAFSNGLGPLLTGDYAALILPSTATSTAKIVQETD</sequence>
<gene>
    <name evidence="1" type="ORF">EHS25_005182</name>
</gene>
<proteinExistence type="predicted"/>
<keyword evidence="2" id="KW-1185">Reference proteome</keyword>
<dbReference type="EMBL" id="RSCD01000022">
    <property type="protein sequence ID" value="RSH83938.1"/>
    <property type="molecule type" value="Genomic_DNA"/>
</dbReference>
<accession>A0A427XYH9</accession>
<name>A0A427XYH9_9TREE</name>
<evidence type="ECO:0000313" key="1">
    <source>
        <dbReference type="EMBL" id="RSH83938.1"/>
    </source>
</evidence>
<comment type="caution">
    <text evidence="1">The sequence shown here is derived from an EMBL/GenBank/DDBJ whole genome shotgun (WGS) entry which is preliminary data.</text>
</comment>
<dbReference type="Proteomes" id="UP000279259">
    <property type="component" value="Unassembled WGS sequence"/>
</dbReference>